<protein>
    <submittedName>
        <fullName evidence="1">Uncharacterized protein DUF4403</fullName>
    </submittedName>
</protein>
<name>A0A3E0DMZ7_9BACT</name>
<dbReference type="OrthoDB" id="617059at2"/>
<evidence type="ECO:0000313" key="2">
    <source>
        <dbReference type="Proteomes" id="UP000256405"/>
    </source>
</evidence>
<comment type="caution">
    <text evidence="1">The sequence shown here is derived from an EMBL/GenBank/DDBJ whole genome shotgun (WGS) entry which is preliminary data.</text>
</comment>
<dbReference type="InterPro" id="IPR025515">
    <property type="entry name" value="DUF4403"/>
</dbReference>
<evidence type="ECO:0000313" key="1">
    <source>
        <dbReference type="EMBL" id="REG83535.1"/>
    </source>
</evidence>
<accession>A0A3E0DMZ7</accession>
<gene>
    <name evidence="1" type="ORF">C8N25_11734</name>
</gene>
<dbReference type="EMBL" id="QUNF01000017">
    <property type="protein sequence ID" value="REG83535.1"/>
    <property type="molecule type" value="Genomic_DNA"/>
</dbReference>
<proteinExistence type="predicted"/>
<keyword evidence="2" id="KW-1185">Reference proteome</keyword>
<organism evidence="1 2">
    <name type="scientific">Algoriphagus antarcticus</name>
    <dbReference type="NCBI Taxonomy" id="238540"/>
    <lineage>
        <taxon>Bacteria</taxon>
        <taxon>Pseudomonadati</taxon>
        <taxon>Bacteroidota</taxon>
        <taxon>Cytophagia</taxon>
        <taxon>Cytophagales</taxon>
        <taxon>Cyclobacteriaceae</taxon>
        <taxon>Algoriphagus</taxon>
    </lineage>
</organism>
<dbReference type="RefSeq" id="WP_086542698.1">
    <property type="nucleotide sequence ID" value="NZ_MSSW01000052.1"/>
</dbReference>
<reference evidence="1 2" key="1">
    <citation type="submission" date="2018-08" db="EMBL/GenBank/DDBJ databases">
        <title>Genomic Encyclopedia of Archaeal and Bacterial Type Strains, Phase II (KMG-II): from individual species to whole genera.</title>
        <authorList>
            <person name="Goeker M."/>
        </authorList>
    </citation>
    <scope>NUCLEOTIDE SEQUENCE [LARGE SCALE GENOMIC DNA]</scope>
    <source>
        <strain evidence="1 2">DSM 15986</strain>
    </source>
</reference>
<dbReference type="Proteomes" id="UP000256405">
    <property type="component" value="Unassembled WGS sequence"/>
</dbReference>
<dbReference type="PROSITE" id="PS51257">
    <property type="entry name" value="PROKAR_LIPOPROTEIN"/>
    <property type="match status" value="1"/>
</dbReference>
<dbReference type="AlphaFoldDB" id="A0A3E0DMZ7"/>
<sequence length="467" mass="51108">MKIQFHRRFINFPIPIVLIGLVLFSCKSINPAVNPGRSTPPPIATTDVNVPLKIPKETLSKLLNGQIPTLLLQEKGLDMGSGITGDFQLMRNGKISWTALDSQRIQLTVPINVVGEVGLKPKGLGSLFQSKLPLNEDFAPVFVIDPVINPDWSLGAESFELMDLGGNLAVEVLGMQVDLSGLLSKELRKWGNENLTGGKEIASLKTMVDLAWAQVGKPFSIEWLGGNTAFSIQPQQLKIKEFFDDDQNYNLWLGMNGKINSHPAEAAPSRAFPLPGLSQNDNSKNELEITIPLSVSYAKLDELLKQNLEGKAFRVDKKTTLIPSNIKTQAFGDLLAINMDFTAEQTNGKTLSGTLFVVGQPEYNAATQSLVFEDINFKMESGNFGAQTGVGLKKRKIIRSIERRAVLPIGDLIDESMGSIQNRLGLSTPIANLKIQNLEIIPAGFHPLKNELLIQFKAAGSVGVEWK</sequence>
<dbReference type="Pfam" id="PF14356">
    <property type="entry name" value="DUF4403"/>
    <property type="match status" value="1"/>
</dbReference>